<name>A0A4Y2P0R2_ARAVE</name>
<protein>
    <submittedName>
        <fullName evidence="2">Uncharacterized protein</fullName>
    </submittedName>
</protein>
<dbReference type="Proteomes" id="UP000499080">
    <property type="component" value="Unassembled WGS sequence"/>
</dbReference>
<keyword evidence="1" id="KW-1133">Transmembrane helix</keyword>
<reference evidence="2 3" key="1">
    <citation type="journal article" date="2019" name="Sci. Rep.">
        <title>Orb-weaving spider Araneus ventricosus genome elucidates the spidroin gene catalogue.</title>
        <authorList>
            <person name="Kono N."/>
            <person name="Nakamura H."/>
            <person name="Ohtoshi R."/>
            <person name="Moran D.A.P."/>
            <person name="Shinohara A."/>
            <person name="Yoshida Y."/>
            <person name="Fujiwara M."/>
            <person name="Mori M."/>
            <person name="Tomita M."/>
            <person name="Arakawa K."/>
        </authorList>
    </citation>
    <scope>NUCLEOTIDE SEQUENCE [LARGE SCALE GENOMIC DNA]</scope>
</reference>
<evidence type="ECO:0000313" key="2">
    <source>
        <dbReference type="EMBL" id="GBN44891.1"/>
    </source>
</evidence>
<gene>
    <name evidence="2" type="ORF">AVEN_120462_1</name>
</gene>
<feature type="transmembrane region" description="Helical" evidence="1">
    <location>
        <begin position="73"/>
        <end position="94"/>
    </location>
</feature>
<keyword evidence="1" id="KW-0472">Membrane</keyword>
<evidence type="ECO:0000256" key="1">
    <source>
        <dbReference type="SAM" id="Phobius"/>
    </source>
</evidence>
<evidence type="ECO:0000313" key="3">
    <source>
        <dbReference type="Proteomes" id="UP000499080"/>
    </source>
</evidence>
<keyword evidence="3" id="KW-1185">Reference proteome</keyword>
<dbReference type="AlphaFoldDB" id="A0A4Y2P0R2"/>
<sequence>MTRNKLALYNEHPASSLCLNVWYEHICHSNGIYPRGHSRDSIMNDKSGMSWMCQFPRESHNDKEGAIINELSLVALYALGIFSLTKMAVVSHFLGY</sequence>
<comment type="caution">
    <text evidence="2">The sequence shown here is derived from an EMBL/GenBank/DDBJ whole genome shotgun (WGS) entry which is preliminary data.</text>
</comment>
<accession>A0A4Y2P0R2</accession>
<organism evidence="2 3">
    <name type="scientific">Araneus ventricosus</name>
    <name type="common">Orbweaver spider</name>
    <name type="synonym">Epeira ventricosa</name>
    <dbReference type="NCBI Taxonomy" id="182803"/>
    <lineage>
        <taxon>Eukaryota</taxon>
        <taxon>Metazoa</taxon>
        <taxon>Ecdysozoa</taxon>
        <taxon>Arthropoda</taxon>
        <taxon>Chelicerata</taxon>
        <taxon>Arachnida</taxon>
        <taxon>Araneae</taxon>
        <taxon>Araneomorphae</taxon>
        <taxon>Entelegynae</taxon>
        <taxon>Araneoidea</taxon>
        <taxon>Araneidae</taxon>
        <taxon>Araneus</taxon>
    </lineage>
</organism>
<keyword evidence="1" id="KW-0812">Transmembrane</keyword>
<dbReference type="EMBL" id="BGPR01010212">
    <property type="protein sequence ID" value="GBN44891.1"/>
    <property type="molecule type" value="Genomic_DNA"/>
</dbReference>
<proteinExistence type="predicted"/>